<dbReference type="PANTHER" id="PTHR11552">
    <property type="entry name" value="GLUCOSE-METHANOL-CHOLINE GMC OXIDOREDUCTASE"/>
    <property type="match status" value="1"/>
</dbReference>
<sequence length="546" mass="59228">METFDYPVVGAGSAGCAIASRLAEDPAVTVALIEAGPTDHHMSIWMPIGMASTVRNAGPRNYGYYTVPQPGFNGRQGYQPRGKGLGGSSSINGMVYIRGHRNDYDDWARLGCTGWGYEDVLPYFRRSEHHEDYSGRDDNRWHGGTGPLRVSNLRSPSPFSRRFIDAAIQAGYRPNSDFNGADQEGAGFYHVTQHRGERWNSARAYLHQGNAGDKTLSGGRSNLSVLVETQVLRINFDGMRATGLTVVRGGVEQKLAARREVIVSAGAFNSPQLLLASGVGPARELLDMGIHVVADLPGVGKNLQDHPDVIVNKQVHSLDLFGHSFGGFAKLSMELLRYRRKRTGMPSSNFAEAGAFIKSRQGLAAPDIQLHFITALLNHGSDRKKLGHGYSCHACVLRPKSIGEVRLRSPDMREAPVIDPRFLSHEEDMTVMVAGVRAIRRIFAQQALASAGGRELFTDEFGPGDGDQQAIEAFVRERTDSVYHPVGTCKMGVDDMAVVDPALRVRGVQGLRVVDASIMPTLVAGNTNAPAIMIAEKAADLIRAGG</sequence>
<dbReference type="SUPFAM" id="SSF51905">
    <property type="entry name" value="FAD/NAD(P)-binding domain"/>
    <property type="match status" value="1"/>
</dbReference>
<dbReference type="GO" id="GO:0016491">
    <property type="term" value="F:oxidoreductase activity"/>
    <property type="evidence" value="ECO:0007669"/>
    <property type="project" value="UniProtKB-KW"/>
</dbReference>
<keyword evidence="4 5" id="KW-0274">FAD</keyword>
<evidence type="ECO:0000259" key="6">
    <source>
        <dbReference type="PROSITE" id="PS00623"/>
    </source>
</evidence>
<feature type="domain" description="Glucose-methanol-choline oxidoreductase N-terminal" evidence="6">
    <location>
        <begin position="82"/>
        <end position="105"/>
    </location>
</feature>
<dbReference type="EC" id="1.1.99.-" evidence="8"/>
<dbReference type="PROSITE" id="PS00624">
    <property type="entry name" value="GMC_OXRED_2"/>
    <property type="match status" value="1"/>
</dbReference>
<dbReference type="Pfam" id="PF00732">
    <property type="entry name" value="GMC_oxred_N"/>
    <property type="match status" value="1"/>
</dbReference>
<keyword evidence="8" id="KW-0560">Oxidoreductase</keyword>
<comment type="similarity">
    <text evidence="2 5">Belongs to the GMC oxidoreductase family.</text>
</comment>
<evidence type="ECO:0000256" key="5">
    <source>
        <dbReference type="RuleBase" id="RU003968"/>
    </source>
</evidence>
<dbReference type="SUPFAM" id="SSF54373">
    <property type="entry name" value="FAD-linked reductases, C-terminal domain"/>
    <property type="match status" value="1"/>
</dbReference>
<comment type="cofactor">
    <cofactor evidence="1">
        <name>FAD</name>
        <dbReference type="ChEBI" id="CHEBI:57692"/>
    </cofactor>
</comment>
<protein>
    <submittedName>
        <fullName evidence="8">Alcohol dehydrogenase [acceptor]</fullName>
        <ecNumber evidence="8">1.1.99.-</ecNumber>
    </submittedName>
</protein>
<gene>
    <name evidence="8" type="primary">alkJ_1</name>
    <name evidence="8" type="ORF">LMG23994_00564</name>
</gene>
<evidence type="ECO:0000256" key="1">
    <source>
        <dbReference type="ARBA" id="ARBA00001974"/>
    </source>
</evidence>
<dbReference type="InterPro" id="IPR036188">
    <property type="entry name" value="FAD/NAD-bd_sf"/>
</dbReference>
<dbReference type="InterPro" id="IPR012132">
    <property type="entry name" value="GMC_OxRdtase"/>
</dbReference>
<dbReference type="Proteomes" id="UP000701702">
    <property type="component" value="Unassembled WGS sequence"/>
</dbReference>
<comment type="caution">
    <text evidence="8">The sequence shown here is derived from an EMBL/GenBank/DDBJ whole genome shotgun (WGS) entry which is preliminary data.</text>
</comment>
<accession>A0ABM8WBT6</accession>
<evidence type="ECO:0000256" key="2">
    <source>
        <dbReference type="ARBA" id="ARBA00010790"/>
    </source>
</evidence>
<dbReference type="InterPro" id="IPR007867">
    <property type="entry name" value="GMC_OxRtase_C"/>
</dbReference>
<keyword evidence="3 5" id="KW-0285">Flavoprotein</keyword>
<feature type="domain" description="Glucose-methanol-choline oxidoreductase N-terminal" evidence="7">
    <location>
        <begin position="266"/>
        <end position="280"/>
    </location>
</feature>
<evidence type="ECO:0000313" key="9">
    <source>
        <dbReference type="Proteomes" id="UP000701702"/>
    </source>
</evidence>
<dbReference type="PIRSF" id="PIRSF000137">
    <property type="entry name" value="Alcohol_oxidase"/>
    <property type="match status" value="1"/>
</dbReference>
<evidence type="ECO:0000259" key="7">
    <source>
        <dbReference type="PROSITE" id="PS00624"/>
    </source>
</evidence>
<reference evidence="8 9" key="1">
    <citation type="submission" date="2021-08" db="EMBL/GenBank/DDBJ databases">
        <authorList>
            <person name="Peeters C."/>
        </authorList>
    </citation>
    <scope>NUCLEOTIDE SEQUENCE [LARGE SCALE GENOMIC DNA]</scope>
    <source>
        <strain evidence="8 9">LMG 23994</strain>
    </source>
</reference>
<dbReference type="Gene3D" id="3.30.560.10">
    <property type="entry name" value="Glucose Oxidase, domain 3"/>
    <property type="match status" value="1"/>
</dbReference>
<organism evidence="8 9">
    <name type="scientific">Cupriavidus pinatubonensis</name>
    <dbReference type="NCBI Taxonomy" id="248026"/>
    <lineage>
        <taxon>Bacteria</taxon>
        <taxon>Pseudomonadati</taxon>
        <taxon>Pseudomonadota</taxon>
        <taxon>Betaproteobacteria</taxon>
        <taxon>Burkholderiales</taxon>
        <taxon>Burkholderiaceae</taxon>
        <taxon>Cupriavidus</taxon>
    </lineage>
</organism>
<dbReference type="Gene3D" id="3.50.50.60">
    <property type="entry name" value="FAD/NAD(P)-binding domain"/>
    <property type="match status" value="1"/>
</dbReference>
<dbReference type="InterPro" id="IPR000172">
    <property type="entry name" value="GMC_OxRdtase_N"/>
</dbReference>
<dbReference type="PANTHER" id="PTHR11552:SF147">
    <property type="entry name" value="CHOLINE DEHYDROGENASE, MITOCHONDRIAL"/>
    <property type="match status" value="1"/>
</dbReference>
<dbReference type="Pfam" id="PF05199">
    <property type="entry name" value="GMC_oxred_C"/>
    <property type="match status" value="1"/>
</dbReference>
<keyword evidence="9" id="KW-1185">Reference proteome</keyword>
<dbReference type="PROSITE" id="PS00623">
    <property type="entry name" value="GMC_OXRED_1"/>
    <property type="match status" value="1"/>
</dbReference>
<evidence type="ECO:0000256" key="4">
    <source>
        <dbReference type="ARBA" id="ARBA00022827"/>
    </source>
</evidence>
<evidence type="ECO:0000313" key="8">
    <source>
        <dbReference type="EMBL" id="CAG9164730.1"/>
    </source>
</evidence>
<dbReference type="EMBL" id="CAJZAF010000002">
    <property type="protein sequence ID" value="CAG9164730.1"/>
    <property type="molecule type" value="Genomic_DNA"/>
</dbReference>
<name>A0ABM8WBT6_9BURK</name>
<evidence type="ECO:0000256" key="3">
    <source>
        <dbReference type="ARBA" id="ARBA00022630"/>
    </source>
</evidence>
<proteinExistence type="inferred from homology"/>